<dbReference type="PANTHER" id="PTHR44094:SF14">
    <property type="entry name" value="DNAJ HEAT SHOCK N-TERMINAL DOMAIN-CONTAINING PROTEIN"/>
    <property type="match status" value="1"/>
</dbReference>
<feature type="compositionally biased region" description="Acidic residues" evidence="1">
    <location>
        <begin position="345"/>
        <end position="357"/>
    </location>
</feature>
<dbReference type="Pfam" id="PF00226">
    <property type="entry name" value="DnaJ"/>
    <property type="match status" value="1"/>
</dbReference>
<feature type="domain" description="J" evidence="2">
    <location>
        <begin position="6"/>
        <end position="71"/>
    </location>
</feature>
<dbReference type="InterPro" id="IPR018253">
    <property type="entry name" value="DnaJ_domain_CS"/>
</dbReference>
<dbReference type="SMART" id="SM00271">
    <property type="entry name" value="DnaJ"/>
    <property type="match status" value="1"/>
</dbReference>
<reference evidence="3 4" key="1">
    <citation type="submission" date="2020-05" db="EMBL/GenBank/DDBJ databases">
        <title>Vigna angularis (adzuki bean) Var. LongXiaoDou No. 4 denovo assembly.</title>
        <authorList>
            <person name="Xiang H."/>
        </authorList>
    </citation>
    <scope>NUCLEOTIDE SEQUENCE [LARGE SCALE GENOMIC DNA]</scope>
    <source>
        <tissue evidence="3">Leaf</tissue>
    </source>
</reference>
<dbReference type="InterPro" id="IPR026894">
    <property type="entry name" value="DnaJ_X"/>
</dbReference>
<dbReference type="CDD" id="cd06257">
    <property type="entry name" value="DnaJ"/>
    <property type="match status" value="1"/>
</dbReference>
<comment type="caution">
    <text evidence="3">The sequence shown here is derived from an EMBL/GenBank/DDBJ whole genome shotgun (WGS) entry which is preliminary data.</text>
</comment>
<organism evidence="3 4">
    <name type="scientific">Phaseolus angularis</name>
    <name type="common">Azuki bean</name>
    <name type="synonym">Vigna angularis</name>
    <dbReference type="NCBI Taxonomy" id="3914"/>
    <lineage>
        <taxon>Eukaryota</taxon>
        <taxon>Viridiplantae</taxon>
        <taxon>Streptophyta</taxon>
        <taxon>Embryophyta</taxon>
        <taxon>Tracheophyta</taxon>
        <taxon>Spermatophyta</taxon>
        <taxon>Magnoliopsida</taxon>
        <taxon>eudicotyledons</taxon>
        <taxon>Gunneridae</taxon>
        <taxon>Pentapetalae</taxon>
        <taxon>rosids</taxon>
        <taxon>fabids</taxon>
        <taxon>Fabales</taxon>
        <taxon>Fabaceae</taxon>
        <taxon>Papilionoideae</taxon>
        <taxon>50 kb inversion clade</taxon>
        <taxon>NPAAA clade</taxon>
        <taxon>indigoferoid/millettioid clade</taxon>
        <taxon>Phaseoleae</taxon>
        <taxon>Vigna</taxon>
    </lineage>
</organism>
<feature type="compositionally biased region" description="Basic and acidic residues" evidence="1">
    <location>
        <begin position="416"/>
        <end position="433"/>
    </location>
</feature>
<dbReference type="Gene3D" id="1.10.287.110">
    <property type="entry name" value="DnaJ domain"/>
    <property type="match status" value="1"/>
</dbReference>
<evidence type="ECO:0000256" key="1">
    <source>
        <dbReference type="SAM" id="MobiDB-lite"/>
    </source>
</evidence>
<proteinExistence type="predicted"/>
<dbReference type="PANTHER" id="PTHR44094">
    <property type="entry name" value="DNAJ HEAT SHOCK N-TERMINAL DOMAIN-CONTAINING PROTEIN"/>
    <property type="match status" value="1"/>
</dbReference>
<sequence length="507" mass="57481">MVKETEYYDILGITPSASEDQIRKAYYHKAMQVHPDKNPNDPRAAEKFQILGEAYQVLSDPVQRNSYNQNGKHSVSRETMLDPMAVFALLFGSELFEDYIGHLAVASMASSELADENDFITIPLLHQLVIDNDIDIDNLAMLYIAVQREREEKLARNLKDYLAQYVRGDKKGFFLRAESEARRLSRAAFGVDMLHTIGYIYSRQAAQELGKKAIYLGVPFLAEWVRNKGHFWKSQLTAAKGAYQLIQLQEDIRKQFKMDSSSGPENDVDSHIRLNKDTLISSLWKLNVVDIEVTLVHVCQMVLKENNVKKEELKVRATALKILGKIFQDKYPKGETLRKKIAASSDDEGSTSDSSDDESPRAISYRTPFFTQGLGRLFKCLCNPAFDVDDEEIRNKETSVSLVADVGHGAGGGVESSEKRNDECGGETREPRGERRRWFHEGGNKLQWEQGSTRERCGTRWYRAEGAVVEERHRRVVVAIGGGWGTCMSVKGKQFVFRRRLYVGECG</sequence>
<accession>A0A8T0JYX7</accession>
<name>A0A8T0JYX7_PHAAN</name>
<evidence type="ECO:0000259" key="2">
    <source>
        <dbReference type="PROSITE" id="PS50076"/>
    </source>
</evidence>
<dbReference type="Proteomes" id="UP000743370">
    <property type="component" value="Unassembled WGS sequence"/>
</dbReference>
<feature type="region of interest" description="Disordered" evidence="1">
    <location>
        <begin position="406"/>
        <end position="433"/>
    </location>
</feature>
<dbReference type="SUPFAM" id="SSF46565">
    <property type="entry name" value="Chaperone J-domain"/>
    <property type="match status" value="1"/>
</dbReference>
<dbReference type="AlphaFoldDB" id="A0A8T0JYX7"/>
<dbReference type="PRINTS" id="PR00625">
    <property type="entry name" value="JDOMAIN"/>
</dbReference>
<gene>
    <name evidence="3" type="ORF">HKW66_Vig0226580</name>
</gene>
<dbReference type="Pfam" id="PF14308">
    <property type="entry name" value="DnaJ-X"/>
    <property type="match status" value="1"/>
</dbReference>
<protein>
    <submittedName>
        <fullName evidence="3">Chaperone protein</fullName>
    </submittedName>
</protein>
<dbReference type="PROSITE" id="PS50076">
    <property type="entry name" value="DNAJ_2"/>
    <property type="match status" value="1"/>
</dbReference>
<dbReference type="InterPro" id="IPR052423">
    <property type="entry name" value="EMIR"/>
</dbReference>
<dbReference type="EMBL" id="JABFOF010000007">
    <property type="protein sequence ID" value="KAG2389937.1"/>
    <property type="molecule type" value="Genomic_DNA"/>
</dbReference>
<evidence type="ECO:0000313" key="3">
    <source>
        <dbReference type="EMBL" id="KAG2389937.1"/>
    </source>
</evidence>
<evidence type="ECO:0000313" key="4">
    <source>
        <dbReference type="Proteomes" id="UP000743370"/>
    </source>
</evidence>
<feature type="region of interest" description="Disordered" evidence="1">
    <location>
        <begin position="338"/>
        <end position="362"/>
    </location>
</feature>
<dbReference type="PROSITE" id="PS00636">
    <property type="entry name" value="DNAJ_1"/>
    <property type="match status" value="1"/>
</dbReference>
<dbReference type="InterPro" id="IPR036869">
    <property type="entry name" value="J_dom_sf"/>
</dbReference>
<dbReference type="InterPro" id="IPR001623">
    <property type="entry name" value="DnaJ_domain"/>
</dbReference>